<feature type="transmembrane region" description="Helical" evidence="1">
    <location>
        <begin position="67"/>
        <end position="87"/>
    </location>
</feature>
<accession>A0A644WPC1</accession>
<dbReference type="InterPro" id="IPR007359">
    <property type="entry name" value="SigmaE_reg_RseC_MucC"/>
</dbReference>
<dbReference type="AlphaFoldDB" id="A0A644WPC1"/>
<dbReference type="PANTHER" id="PTHR35867">
    <property type="entry name" value="PROTEIN RSEC"/>
    <property type="match status" value="1"/>
</dbReference>
<feature type="transmembrane region" description="Helical" evidence="1">
    <location>
        <begin position="99"/>
        <end position="117"/>
    </location>
</feature>
<reference evidence="2" key="1">
    <citation type="submission" date="2019-08" db="EMBL/GenBank/DDBJ databases">
        <authorList>
            <person name="Kucharzyk K."/>
            <person name="Murdoch R.W."/>
            <person name="Higgins S."/>
            <person name="Loffler F."/>
        </authorList>
    </citation>
    <scope>NUCLEOTIDE SEQUENCE</scope>
</reference>
<evidence type="ECO:0008006" key="3">
    <source>
        <dbReference type="Google" id="ProtNLM"/>
    </source>
</evidence>
<keyword evidence="1" id="KW-0472">Membrane</keyword>
<dbReference type="PANTHER" id="PTHR35867:SF1">
    <property type="entry name" value="PROTEIN RSEC"/>
    <property type="match status" value="1"/>
</dbReference>
<evidence type="ECO:0000256" key="1">
    <source>
        <dbReference type="SAM" id="Phobius"/>
    </source>
</evidence>
<organism evidence="2">
    <name type="scientific">bioreactor metagenome</name>
    <dbReference type="NCBI Taxonomy" id="1076179"/>
    <lineage>
        <taxon>unclassified sequences</taxon>
        <taxon>metagenomes</taxon>
        <taxon>ecological metagenomes</taxon>
    </lineage>
</organism>
<keyword evidence="1" id="KW-1133">Transmembrane helix</keyword>
<name>A0A644WPC1_9ZZZZ</name>
<evidence type="ECO:0000313" key="2">
    <source>
        <dbReference type="EMBL" id="MPM05660.1"/>
    </source>
</evidence>
<proteinExistence type="predicted"/>
<comment type="caution">
    <text evidence="2">The sequence shown here is derived from an EMBL/GenBank/DDBJ whole genome shotgun (WGS) entry which is preliminary data.</text>
</comment>
<sequence>MYEIVTVTKILSPEMLEVSCTSSACNGCKGAAFCNTKGKRFEAWNKTRLSVRSGQSVQIYLKPSRTIAGTLITLIFPLLLFPIGYYLSQMAGLSEGASFLTALSSIGLGFLGVWFYFKTSQKQYLPIVERILSEESQD</sequence>
<gene>
    <name evidence="2" type="ORF">SDC9_51951</name>
</gene>
<dbReference type="Pfam" id="PF04246">
    <property type="entry name" value="RseC_MucC"/>
    <property type="match status" value="1"/>
</dbReference>
<keyword evidence="1" id="KW-0812">Transmembrane</keyword>
<protein>
    <recommendedName>
        <fullName evidence="3">Protein RseC</fullName>
    </recommendedName>
</protein>
<dbReference type="EMBL" id="VSSQ01001153">
    <property type="protein sequence ID" value="MPM05660.1"/>
    <property type="molecule type" value="Genomic_DNA"/>
</dbReference>